<evidence type="ECO:0008006" key="3">
    <source>
        <dbReference type="Google" id="ProtNLM"/>
    </source>
</evidence>
<evidence type="ECO:0000256" key="1">
    <source>
        <dbReference type="SAM" id="MobiDB-lite"/>
    </source>
</evidence>
<protein>
    <recommendedName>
        <fullName evidence="3">Gag-pol polyprotein</fullName>
    </recommendedName>
</protein>
<feature type="compositionally biased region" description="Polar residues" evidence="1">
    <location>
        <begin position="44"/>
        <end position="60"/>
    </location>
</feature>
<dbReference type="EMBL" id="RXGB01000088">
    <property type="protein sequence ID" value="TMX05318.1"/>
    <property type="molecule type" value="Genomic_DNA"/>
</dbReference>
<evidence type="ECO:0000313" key="2">
    <source>
        <dbReference type="EMBL" id="TMX05318.1"/>
    </source>
</evidence>
<organism evidence="2">
    <name type="scientific">Solanum chilense</name>
    <name type="common">Tomato</name>
    <name type="synonym">Lycopersicon chilense</name>
    <dbReference type="NCBI Taxonomy" id="4083"/>
    <lineage>
        <taxon>Eukaryota</taxon>
        <taxon>Viridiplantae</taxon>
        <taxon>Streptophyta</taxon>
        <taxon>Embryophyta</taxon>
        <taxon>Tracheophyta</taxon>
        <taxon>Spermatophyta</taxon>
        <taxon>Magnoliopsida</taxon>
        <taxon>eudicotyledons</taxon>
        <taxon>Gunneridae</taxon>
        <taxon>Pentapetalae</taxon>
        <taxon>asterids</taxon>
        <taxon>lamiids</taxon>
        <taxon>Solanales</taxon>
        <taxon>Solanaceae</taxon>
        <taxon>Solanoideae</taxon>
        <taxon>Solaneae</taxon>
        <taxon>Solanum</taxon>
        <taxon>Solanum subgen. Lycopersicon</taxon>
    </lineage>
</organism>
<dbReference type="AlphaFoldDB" id="A0A6N2CGH8"/>
<sequence length="121" mass="13805">MHQAPLDPFVEGDMTNAELRAALMNTTQLMMAQAQVVTNHFLSQGNQRGRPQPNVSTPTSRIRDFMKMNPPTFHGTKVEEDPQSFIYEIFKVVDTMGVNPRERADLAAYHIKDVAQVWFQQ</sequence>
<reference evidence="2" key="1">
    <citation type="submission" date="2019-05" db="EMBL/GenBank/DDBJ databases">
        <title>The de novo reference genome and transcriptome assemblies of the wild tomato species Solanum chilense.</title>
        <authorList>
            <person name="Stam R."/>
            <person name="Nosenko T."/>
            <person name="Hoerger A.C."/>
            <person name="Stephan W."/>
            <person name="Seidel M.A."/>
            <person name="Kuhn J.M.M."/>
            <person name="Haberer G."/>
            <person name="Tellier A."/>
        </authorList>
    </citation>
    <scope>NUCLEOTIDE SEQUENCE</scope>
    <source>
        <tissue evidence="2">Mature leaves</tissue>
    </source>
</reference>
<feature type="region of interest" description="Disordered" evidence="1">
    <location>
        <begin position="44"/>
        <end position="64"/>
    </location>
</feature>
<gene>
    <name evidence="2" type="ORF">EJD97_024694</name>
</gene>
<comment type="caution">
    <text evidence="2">The sequence shown here is derived from an EMBL/GenBank/DDBJ whole genome shotgun (WGS) entry which is preliminary data.</text>
</comment>
<accession>A0A6N2CGH8</accession>
<name>A0A6N2CGH8_SOLCI</name>
<proteinExistence type="predicted"/>